<organism evidence="2">
    <name type="scientific">Marivirga arenosa</name>
    <dbReference type="NCBI Taxonomy" id="3059076"/>
    <lineage>
        <taxon>Bacteria</taxon>
        <taxon>Pseudomonadati</taxon>
        <taxon>Bacteroidota</taxon>
        <taxon>Cytophagia</taxon>
        <taxon>Cytophagales</taxon>
        <taxon>Marivirgaceae</taxon>
        <taxon>Marivirga</taxon>
    </lineage>
</organism>
<evidence type="ECO:0000313" key="2">
    <source>
        <dbReference type="EMBL" id="WNB16785.1"/>
    </source>
</evidence>
<name>A0AA51X4H1_9BACT</name>
<dbReference type="EMBL" id="CP129968">
    <property type="protein sequence ID" value="WNB16785.1"/>
    <property type="molecule type" value="Genomic_DNA"/>
</dbReference>
<dbReference type="KEGG" id="marp:QYS47_31765"/>
<dbReference type="PANTHER" id="PTHR39338:SF7">
    <property type="entry name" value="BLL6692 PROTEIN"/>
    <property type="match status" value="1"/>
</dbReference>
<evidence type="ECO:0000256" key="1">
    <source>
        <dbReference type="SAM" id="MobiDB-lite"/>
    </source>
</evidence>
<dbReference type="AlphaFoldDB" id="A0AA51X4H1"/>
<protein>
    <recommendedName>
        <fullName evidence="3">VWA containing CoxE family protein</fullName>
    </recommendedName>
</protein>
<dbReference type="Proteomes" id="UP001232019">
    <property type="component" value="Chromosome"/>
</dbReference>
<dbReference type="RefSeq" id="WP_322345628.1">
    <property type="nucleotide sequence ID" value="NZ_CP129968.2"/>
</dbReference>
<gene>
    <name evidence="2" type="ORF">QYS47_31765</name>
</gene>
<evidence type="ECO:0008006" key="3">
    <source>
        <dbReference type="Google" id="ProtNLM"/>
    </source>
</evidence>
<sequence length="441" mass="50251">MFSSLPEHFRSYGLKADVRTLLLLRKAMQRDLVKTLGDVHNVLKGIIVKEPTDIGPFTKAYYAYFLHIPIKPGETLEDAIKRSETFQKWKTKFVEEADREYDDEELTNLFLDEVHLTSYDIKEVISGKEIWDKDNPDLEDKDPQAEEGEIPERQLDKMADYSELSLEELLERMEKVREQQKTRHGGGSHWIGTGGISPYGHGGAAKNGIRVGGQGGGKMARKVMGDKHYFPIDKDATLNDNNVDAALASIKGVIQESNTEKLDVPQTIKSGIKRGGLFIPELSSEKNEELKVIVLIDNGGYSMAPYVRSVQNLFRKMKTRFAHDLEVYYFHNTIYDRVYVDERRTKAISMEKLLSHSKDYRVFIMGDAAMAPYEITQGSVDSLKAIPKKFKKTVWLNPEPIKYWPHTYTIQLIKQLIPMFPLTPAGIERAVRSMNNKSTEG</sequence>
<proteinExistence type="predicted"/>
<feature type="region of interest" description="Disordered" evidence="1">
    <location>
        <begin position="132"/>
        <end position="157"/>
    </location>
</feature>
<accession>A0AA51X4H1</accession>
<reference evidence="2" key="1">
    <citation type="submission" date="2023-08" db="EMBL/GenBank/DDBJ databases">
        <title>Comparative genomics and taxonomic characterization of three novel marine species of genus Marivirga.</title>
        <authorList>
            <person name="Muhammad N."/>
            <person name="Kim S.-G."/>
        </authorList>
    </citation>
    <scope>NUCLEOTIDE SEQUENCE</scope>
    <source>
        <strain evidence="2">BKB1-2</strain>
    </source>
</reference>
<dbReference type="PANTHER" id="PTHR39338">
    <property type="entry name" value="BLL5662 PROTEIN-RELATED"/>
    <property type="match status" value="1"/>
</dbReference>